<evidence type="ECO:0000313" key="3">
    <source>
        <dbReference type="Proteomes" id="UP001219349"/>
    </source>
</evidence>
<reference evidence="2 3" key="1">
    <citation type="submission" date="2021-01" db="EMBL/GenBank/DDBJ databases">
        <title>Biogeographic distribution of Paracoccus.</title>
        <authorList>
            <person name="Hollensteiner J."/>
            <person name="Leineberger J."/>
            <person name="Brinkhoff T."/>
            <person name="Daniel R."/>
        </authorList>
    </citation>
    <scope>NUCLEOTIDE SEQUENCE [LARGE SCALE GENOMIC DNA]</scope>
    <source>
        <strain evidence="2 3">KCTC 22803</strain>
    </source>
</reference>
<evidence type="ECO:0000256" key="1">
    <source>
        <dbReference type="SAM" id="MobiDB-lite"/>
    </source>
</evidence>
<protein>
    <submittedName>
        <fullName evidence="2">Uncharacterized protein</fullName>
    </submittedName>
</protein>
<accession>A0ABY7SH06</accession>
<dbReference type="InterPro" id="IPR027417">
    <property type="entry name" value="P-loop_NTPase"/>
</dbReference>
<gene>
    <name evidence="2" type="ORF">JHX87_12360</name>
</gene>
<sequence>MPRTATKPKLIFHIGHHKTGSTSIQEAFATGKIHLPGKQILYPTRLNHNYLRPQVDAFARDGKVMPGNAEKPGPARIGQMLQDGAWDYAVISGEEFEGAKPAELQQTIQHFWQPHISDHLVICYVRPHAGRTLSTFAEDIKIGRFADTPERYHQKMLREGRLLYQRKLTPWTRTFGQNFRVRPMIRDELRNKSAVEDFIAQTFGDDADNIRLLPLTASNESLCIEDLMLLKLVHRQLRDRTQWIRHNIGWEVARLAADEGLTAQRTKPALHKALAQQISRDYHDDARWMDAEFFGGRPVLLRDLESSVDQAIPKAQSYDPKDYFSGQALRAINTMARLTEAMLDNGKSNWGGFLMQRRLNALHEDAKGDGPQPAATKEPADKPQNTVSVQMIDNAVAMRDDDPQRLNNISRRLNNAFLNVKPANVDLTLDQVLDRMDQATPQMRDVLNEFLVQLFFHQHAKTLTPRLLRNRTLRDIAKSDPAVGRMVEYLSADPGIAPHLLTAGEYYLRGQLKPAYAEFDRARQLLLQQGNLRHHNRGLLALRDLDCLARWADEGPDPVLPAMQFTSDKPFDTALPITVIGLDGGYFSRYGRRLIETSAGRSNLHFHVINAGDAQLIDAPNIRYSTEDAPDATNGYYAISRFLRLPALLDRYGMPLMTSDADAFFHGSPASAFAAGRGADIVLTATKGRDNQRGYLAAVPWRHVMGGVLIANPSQGAQQYLRIFGRLYAGLTRDAGAPQWWVDQALLSATADLAKLRRLPIKVAYDWLFPKSGMKQSKI</sequence>
<proteinExistence type="predicted"/>
<dbReference type="EMBL" id="CP067136">
    <property type="protein sequence ID" value="WCR06284.1"/>
    <property type="molecule type" value="Genomic_DNA"/>
</dbReference>
<organism evidence="2 3">
    <name type="scientific">Paracoccus fistulariae</name>
    <dbReference type="NCBI Taxonomy" id="658446"/>
    <lineage>
        <taxon>Bacteria</taxon>
        <taxon>Pseudomonadati</taxon>
        <taxon>Pseudomonadota</taxon>
        <taxon>Alphaproteobacteria</taxon>
        <taxon>Rhodobacterales</taxon>
        <taxon>Paracoccaceae</taxon>
        <taxon>Paracoccus</taxon>
    </lineage>
</organism>
<feature type="region of interest" description="Disordered" evidence="1">
    <location>
        <begin position="364"/>
        <end position="383"/>
    </location>
</feature>
<dbReference type="Proteomes" id="UP001219349">
    <property type="component" value="Chromosome"/>
</dbReference>
<name>A0ABY7SH06_9RHOB</name>
<keyword evidence="3" id="KW-1185">Reference proteome</keyword>
<evidence type="ECO:0000313" key="2">
    <source>
        <dbReference type="EMBL" id="WCR06284.1"/>
    </source>
</evidence>
<dbReference type="RefSeq" id="WP_271883996.1">
    <property type="nucleotide sequence ID" value="NZ_CP067136.1"/>
</dbReference>
<dbReference type="SUPFAM" id="SSF52540">
    <property type="entry name" value="P-loop containing nucleoside triphosphate hydrolases"/>
    <property type="match status" value="1"/>
</dbReference>